<feature type="compositionally biased region" description="Polar residues" evidence="1">
    <location>
        <begin position="29"/>
        <end position="39"/>
    </location>
</feature>
<keyword evidence="2" id="KW-0732">Signal</keyword>
<evidence type="ECO:0000256" key="2">
    <source>
        <dbReference type="SAM" id="SignalP"/>
    </source>
</evidence>
<feature type="region of interest" description="Disordered" evidence="1">
    <location>
        <begin position="29"/>
        <end position="65"/>
    </location>
</feature>
<dbReference type="STRING" id="617002.SAMN05660653_02902"/>
<reference evidence="3 4" key="1">
    <citation type="submission" date="2016-10" db="EMBL/GenBank/DDBJ databases">
        <authorList>
            <person name="de Groot N.N."/>
        </authorList>
    </citation>
    <scope>NUCLEOTIDE SEQUENCE [LARGE SCALE GENOMIC DNA]</scope>
    <source>
        <strain evidence="3 4">ASO4-2</strain>
    </source>
</reference>
<sequence>MMNAVGRTSCLWILFGMLFLVGGHGMATAQESAEQSPESVPQTQDQPVPQPRHAPPADEESADIPDTGIPVLVEHVGNDPVGMRLALHLKETFQKSSLFRLAGGEEKHLNLRLITRPQFPERPFLGSAYAVVWRYVESGDVLAYYLSDRLGFVDADVVAQEAEVLVAETDKVASRFRYLLE</sequence>
<feature type="signal peptide" evidence="2">
    <location>
        <begin position="1"/>
        <end position="29"/>
    </location>
</feature>
<organism evidence="3 4">
    <name type="scientific">Desulfonatronum thiosulfatophilum</name>
    <dbReference type="NCBI Taxonomy" id="617002"/>
    <lineage>
        <taxon>Bacteria</taxon>
        <taxon>Pseudomonadati</taxon>
        <taxon>Thermodesulfobacteriota</taxon>
        <taxon>Desulfovibrionia</taxon>
        <taxon>Desulfovibrionales</taxon>
        <taxon>Desulfonatronaceae</taxon>
        <taxon>Desulfonatronum</taxon>
    </lineage>
</organism>
<protein>
    <submittedName>
        <fullName evidence="3">Uncharacterized protein</fullName>
    </submittedName>
</protein>
<evidence type="ECO:0000313" key="4">
    <source>
        <dbReference type="Proteomes" id="UP000198771"/>
    </source>
</evidence>
<dbReference type="RefSeq" id="WP_139163023.1">
    <property type="nucleotide sequence ID" value="NZ_FMXO01000019.1"/>
</dbReference>
<dbReference type="Proteomes" id="UP000198771">
    <property type="component" value="Unassembled WGS sequence"/>
</dbReference>
<proteinExistence type="predicted"/>
<dbReference type="AlphaFoldDB" id="A0A1G6EKD3"/>
<dbReference type="OrthoDB" id="5453901at2"/>
<name>A0A1G6EKD3_9BACT</name>
<accession>A0A1G6EKD3</accession>
<evidence type="ECO:0000313" key="3">
    <source>
        <dbReference type="EMBL" id="SDB57802.1"/>
    </source>
</evidence>
<feature type="chain" id="PRO_5011654690" evidence="2">
    <location>
        <begin position="30"/>
        <end position="181"/>
    </location>
</feature>
<keyword evidence="4" id="KW-1185">Reference proteome</keyword>
<gene>
    <name evidence="3" type="ORF">SAMN05660653_02902</name>
</gene>
<dbReference type="EMBL" id="FMXO01000019">
    <property type="protein sequence ID" value="SDB57802.1"/>
    <property type="molecule type" value="Genomic_DNA"/>
</dbReference>
<evidence type="ECO:0000256" key="1">
    <source>
        <dbReference type="SAM" id="MobiDB-lite"/>
    </source>
</evidence>